<dbReference type="AlphaFoldDB" id="A0A1Y5IPB6"/>
<feature type="compositionally biased region" description="Basic and acidic residues" evidence="1">
    <location>
        <begin position="70"/>
        <end position="82"/>
    </location>
</feature>
<keyword evidence="2" id="KW-0812">Transmembrane</keyword>
<protein>
    <submittedName>
        <fullName evidence="3">Uncharacterized protein</fullName>
    </submittedName>
</protein>
<evidence type="ECO:0000256" key="2">
    <source>
        <dbReference type="SAM" id="Phobius"/>
    </source>
</evidence>
<accession>A0A1Y5IPB6</accession>
<evidence type="ECO:0000256" key="1">
    <source>
        <dbReference type="SAM" id="MobiDB-lite"/>
    </source>
</evidence>
<feature type="region of interest" description="Disordered" evidence="1">
    <location>
        <begin position="70"/>
        <end position="137"/>
    </location>
</feature>
<dbReference type="Proteomes" id="UP000195557">
    <property type="component" value="Unassembled WGS sequence"/>
</dbReference>
<keyword evidence="2" id="KW-0472">Membrane</keyword>
<gene>
    <name evidence="3" type="ORF">BE221DRAFT_67329</name>
</gene>
<name>A0A1Y5IPB6_OSTTA</name>
<reference evidence="3" key="1">
    <citation type="submission" date="2017-04" db="EMBL/GenBank/DDBJ databases">
        <title>Population genomics of picophytoplankton unveils novel chromosome hypervariability.</title>
        <authorList>
            <consortium name="DOE Joint Genome Institute"/>
            <person name="Blanc-Mathieu R."/>
            <person name="Krasovec M."/>
            <person name="Hebrard M."/>
            <person name="Yau S."/>
            <person name="Desgranges E."/>
            <person name="Martin J."/>
            <person name="Schackwitz W."/>
            <person name="Kuo A."/>
            <person name="Salin G."/>
            <person name="Donnadieu C."/>
            <person name="Desdevises Y."/>
            <person name="Sanchez-Ferandin S."/>
            <person name="Moreau H."/>
            <person name="Rivals E."/>
            <person name="Grigoriev I.V."/>
            <person name="Grimsley N."/>
            <person name="Eyre-Walker A."/>
            <person name="Piganeau G."/>
        </authorList>
    </citation>
    <scope>NUCLEOTIDE SEQUENCE [LARGE SCALE GENOMIC DNA]</scope>
    <source>
        <strain evidence="3">RCC 1115</strain>
    </source>
</reference>
<sequence length="137" mass="14721">MGLSGATSHRSRGAHVARAVDDVDAVRTAVDAAPDPVAGVAFAVATALLLVITGGMGYVALREALDRRAESDARAEEDRQARVIEANKGNARLQQAQRVRGKKLTPSQRAAMETEGDGGMNRRERRRRERAGESTEE</sequence>
<evidence type="ECO:0000313" key="3">
    <source>
        <dbReference type="EMBL" id="OUS48815.1"/>
    </source>
</evidence>
<feature type="transmembrane region" description="Helical" evidence="2">
    <location>
        <begin position="37"/>
        <end position="61"/>
    </location>
</feature>
<keyword evidence="2" id="KW-1133">Transmembrane helix</keyword>
<organism evidence="3">
    <name type="scientific">Ostreococcus tauri</name>
    <name type="common">Marine green alga</name>
    <dbReference type="NCBI Taxonomy" id="70448"/>
    <lineage>
        <taxon>Eukaryota</taxon>
        <taxon>Viridiplantae</taxon>
        <taxon>Chlorophyta</taxon>
        <taxon>Mamiellophyceae</taxon>
        <taxon>Mamiellales</taxon>
        <taxon>Bathycoccaceae</taxon>
        <taxon>Ostreococcus</taxon>
    </lineage>
</organism>
<proteinExistence type="predicted"/>
<dbReference type="EMBL" id="KZ155772">
    <property type="protein sequence ID" value="OUS48815.1"/>
    <property type="molecule type" value="Genomic_DNA"/>
</dbReference>